<dbReference type="AlphaFoldDB" id="A0A8E2DVF8"/>
<evidence type="ECO:0000313" key="2">
    <source>
        <dbReference type="EMBL" id="OCH96386.1"/>
    </source>
</evidence>
<feature type="transmembrane region" description="Helical" evidence="1">
    <location>
        <begin position="61"/>
        <end position="83"/>
    </location>
</feature>
<name>A0A8E2DVF8_9APHY</name>
<dbReference type="Proteomes" id="UP000250043">
    <property type="component" value="Unassembled WGS sequence"/>
</dbReference>
<dbReference type="PANTHER" id="PTHR35043:SF7">
    <property type="entry name" value="TRANSCRIPTION FACTOR DOMAIN-CONTAINING PROTEIN"/>
    <property type="match status" value="1"/>
</dbReference>
<evidence type="ECO:0000256" key="1">
    <source>
        <dbReference type="SAM" id="Phobius"/>
    </source>
</evidence>
<accession>A0A8E2DVF8</accession>
<reference evidence="2 3" key="1">
    <citation type="submission" date="2016-07" db="EMBL/GenBank/DDBJ databases">
        <title>Draft genome of the white-rot fungus Obba rivulosa 3A-2.</title>
        <authorList>
            <consortium name="DOE Joint Genome Institute"/>
            <person name="Miettinen O."/>
            <person name="Riley R."/>
            <person name="Acob R."/>
            <person name="Barry K."/>
            <person name="Cullen D."/>
            <person name="De Vries R."/>
            <person name="Hainaut M."/>
            <person name="Hatakka A."/>
            <person name="Henrissat B."/>
            <person name="Hilden K."/>
            <person name="Kuo R."/>
            <person name="Labutti K."/>
            <person name="Lipzen A."/>
            <person name="Makela M.R."/>
            <person name="Sandor L."/>
            <person name="Spatafora J.W."/>
            <person name="Grigoriev I.V."/>
            <person name="Hibbett D.S."/>
        </authorList>
    </citation>
    <scope>NUCLEOTIDE SEQUENCE [LARGE SCALE GENOMIC DNA]</scope>
    <source>
        <strain evidence="2 3">3A-2</strain>
    </source>
</reference>
<keyword evidence="1" id="KW-1133">Transmembrane helix</keyword>
<feature type="transmembrane region" description="Helical" evidence="1">
    <location>
        <begin position="253"/>
        <end position="273"/>
    </location>
</feature>
<feature type="transmembrane region" description="Helical" evidence="1">
    <location>
        <begin position="325"/>
        <end position="346"/>
    </location>
</feature>
<dbReference type="EMBL" id="KV722331">
    <property type="protein sequence ID" value="OCH96386.1"/>
    <property type="molecule type" value="Genomic_DNA"/>
</dbReference>
<gene>
    <name evidence="2" type="ORF">OBBRIDRAFT_883295</name>
</gene>
<evidence type="ECO:0000313" key="3">
    <source>
        <dbReference type="Proteomes" id="UP000250043"/>
    </source>
</evidence>
<keyword evidence="3" id="KW-1185">Reference proteome</keyword>
<proteinExistence type="predicted"/>
<keyword evidence="1" id="KW-0812">Transmembrane</keyword>
<organism evidence="2 3">
    <name type="scientific">Obba rivulosa</name>
    <dbReference type="NCBI Taxonomy" id="1052685"/>
    <lineage>
        <taxon>Eukaryota</taxon>
        <taxon>Fungi</taxon>
        <taxon>Dikarya</taxon>
        <taxon>Basidiomycota</taxon>
        <taxon>Agaricomycotina</taxon>
        <taxon>Agaricomycetes</taxon>
        <taxon>Polyporales</taxon>
        <taxon>Gelatoporiaceae</taxon>
        <taxon>Obba</taxon>
    </lineage>
</organism>
<dbReference type="OrthoDB" id="2788011at2759"/>
<keyword evidence="1" id="KW-0472">Membrane</keyword>
<feature type="transmembrane region" description="Helical" evidence="1">
    <location>
        <begin position="184"/>
        <end position="204"/>
    </location>
</feature>
<dbReference type="PANTHER" id="PTHR35043">
    <property type="entry name" value="TRANSCRIPTION FACTOR DOMAIN-CONTAINING PROTEIN"/>
    <property type="match status" value="1"/>
</dbReference>
<protein>
    <submittedName>
        <fullName evidence="2">Uncharacterized protein</fullName>
    </submittedName>
</protein>
<feature type="transmembrane region" description="Helical" evidence="1">
    <location>
        <begin position="158"/>
        <end position="178"/>
    </location>
</feature>
<sequence>MTSNGASNQTASDTFGFVSGPEGRGTLDILWSCLSVLILCTWTAQHPDMNVSLGPKWVRKLFLACLTIFAPDLMLAITFSFFLDVRRAVTLYNERVEIQGGRKWSMVEGFYVEMEGFTLDGERPLTWEHILILMREGFIAPHRSYAEEIRDRSKADSLAKFISVGQALWLVVQCIARAVEHLPISTLEFGTIGYVFITCALYVLNWRKPKDVDTRIYIPLLSGKSYEAANAALETDQYSELRRPFFQERNNGGLVLLVGCGACAGFGAWHCIAWNSFFPSQLEQLLWRISAVLSALPSILAFMGGGLHEAEYLDGDLVRAIGKTLAYLFFGLAAVLYIPTRGFLFVEMFLGLRRMPAGMFDTVQWTKFIPHI</sequence>
<feature type="transmembrane region" description="Helical" evidence="1">
    <location>
        <begin position="285"/>
        <end position="305"/>
    </location>
</feature>